<reference evidence="1" key="1">
    <citation type="submission" date="2018-11" db="EMBL/GenBank/DDBJ databases">
        <authorList>
            <consortium name="Pathogen Informatics"/>
        </authorList>
    </citation>
    <scope>NUCLEOTIDE SEQUENCE</scope>
</reference>
<evidence type="ECO:0000313" key="2">
    <source>
        <dbReference type="Proteomes" id="UP000784294"/>
    </source>
</evidence>
<comment type="caution">
    <text evidence="1">The sequence shown here is derived from an EMBL/GenBank/DDBJ whole genome shotgun (WGS) entry which is preliminary data.</text>
</comment>
<protein>
    <submittedName>
        <fullName evidence="1">Uncharacterized protein</fullName>
    </submittedName>
</protein>
<proteinExistence type="predicted"/>
<sequence length="72" mass="8067">MTTTMADDFGLVSSKESRHLPQDVTELRILATQMASALNASEVNAQRERELRQSIEDVTLQLEPFEKASLAF</sequence>
<dbReference type="EMBL" id="CAAALY010252897">
    <property type="protein sequence ID" value="VEL36681.1"/>
    <property type="molecule type" value="Genomic_DNA"/>
</dbReference>
<name>A0A448XHB3_9PLAT</name>
<accession>A0A448XHB3</accession>
<dbReference type="Proteomes" id="UP000784294">
    <property type="component" value="Unassembled WGS sequence"/>
</dbReference>
<keyword evidence="2" id="KW-1185">Reference proteome</keyword>
<dbReference type="AlphaFoldDB" id="A0A448XHB3"/>
<organism evidence="1 2">
    <name type="scientific">Protopolystoma xenopodis</name>
    <dbReference type="NCBI Taxonomy" id="117903"/>
    <lineage>
        <taxon>Eukaryota</taxon>
        <taxon>Metazoa</taxon>
        <taxon>Spiralia</taxon>
        <taxon>Lophotrochozoa</taxon>
        <taxon>Platyhelminthes</taxon>
        <taxon>Monogenea</taxon>
        <taxon>Polyopisthocotylea</taxon>
        <taxon>Polystomatidea</taxon>
        <taxon>Polystomatidae</taxon>
        <taxon>Protopolystoma</taxon>
    </lineage>
</organism>
<evidence type="ECO:0000313" key="1">
    <source>
        <dbReference type="EMBL" id="VEL36681.1"/>
    </source>
</evidence>
<gene>
    <name evidence="1" type="ORF">PXEA_LOCUS30121</name>
</gene>